<dbReference type="CDD" id="cd04491">
    <property type="entry name" value="SoSSB_OBF"/>
    <property type="match status" value="1"/>
</dbReference>
<dbReference type="PANTHER" id="PTHR13356:SF0">
    <property type="entry name" value="SOSS COMPLEX SUBUNIT B HOMOLOG"/>
    <property type="match status" value="1"/>
</dbReference>
<evidence type="ECO:0000313" key="4">
    <source>
        <dbReference type="Proteomes" id="UP000192578"/>
    </source>
</evidence>
<feature type="region of interest" description="Disordered" evidence="2">
    <location>
        <begin position="124"/>
        <end position="174"/>
    </location>
</feature>
<dbReference type="Proteomes" id="UP000192578">
    <property type="component" value="Unassembled WGS sequence"/>
</dbReference>
<evidence type="ECO:0000256" key="1">
    <source>
        <dbReference type="ARBA" id="ARBA00023125"/>
    </source>
</evidence>
<dbReference type="GO" id="GO:0003677">
    <property type="term" value="F:DNA binding"/>
    <property type="evidence" value="ECO:0007669"/>
    <property type="project" value="UniProtKB-KW"/>
</dbReference>
<organism evidence="3 4">
    <name type="scientific">Hypsibius exemplaris</name>
    <name type="common">Freshwater tardigrade</name>
    <dbReference type="NCBI Taxonomy" id="2072580"/>
    <lineage>
        <taxon>Eukaryota</taxon>
        <taxon>Metazoa</taxon>
        <taxon>Ecdysozoa</taxon>
        <taxon>Tardigrada</taxon>
        <taxon>Eutardigrada</taxon>
        <taxon>Parachela</taxon>
        <taxon>Hypsibioidea</taxon>
        <taxon>Hypsibiidae</taxon>
        <taxon>Hypsibius</taxon>
    </lineage>
</organism>
<name>A0A1W0WTP9_HYPEX</name>
<proteinExistence type="predicted"/>
<dbReference type="InterPro" id="IPR051231">
    <property type="entry name" value="SOSS-B"/>
</dbReference>
<feature type="compositionally biased region" description="Polar residues" evidence="2">
    <location>
        <begin position="137"/>
        <end position="156"/>
    </location>
</feature>
<dbReference type="GO" id="GO:0010212">
    <property type="term" value="P:response to ionizing radiation"/>
    <property type="evidence" value="ECO:0007669"/>
    <property type="project" value="TreeGrafter"/>
</dbReference>
<gene>
    <name evidence="3" type="ORF">BV898_07354</name>
</gene>
<protein>
    <submittedName>
        <fullName evidence="3">SOSS complex subunit B1-A</fullName>
    </submittedName>
</protein>
<feature type="compositionally biased region" description="Low complexity" evidence="2">
    <location>
        <begin position="124"/>
        <end position="136"/>
    </location>
</feature>
<reference evidence="4" key="1">
    <citation type="submission" date="2017-01" db="EMBL/GenBank/DDBJ databases">
        <title>Comparative genomics of anhydrobiosis in the tardigrade Hypsibius dujardini.</title>
        <authorList>
            <person name="Yoshida Y."/>
            <person name="Koutsovoulos G."/>
            <person name="Laetsch D."/>
            <person name="Stevens L."/>
            <person name="Kumar S."/>
            <person name="Horikawa D."/>
            <person name="Ishino K."/>
            <person name="Komine S."/>
            <person name="Tomita M."/>
            <person name="Blaxter M."/>
            <person name="Arakawa K."/>
        </authorList>
    </citation>
    <scope>NUCLEOTIDE SEQUENCE [LARGE SCALE GENOMIC DNA]</scope>
    <source>
        <strain evidence="4">Z151</strain>
    </source>
</reference>
<comment type="caution">
    <text evidence="3">The sequence shown here is derived from an EMBL/GenBank/DDBJ whole genome shotgun (WGS) entry which is preliminary data.</text>
</comment>
<dbReference type="GO" id="GO:0070876">
    <property type="term" value="C:SOSS complex"/>
    <property type="evidence" value="ECO:0007669"/>
    <property type="project" value="TreeGrafter"/>
</dbReference>
<evidence type="ECO:0000313" key="3">
    <source>
        <dbReference type="EMBL" id="OQV18527.1"/>
    </source>
</evidence>
<sequence length="174" mass="19253">MAEPSGLVITAVRDMKPSTKNVNFIVMVLEPVGFTHRTKDGPEVKTFKVADRTGSINLCVFGENASYLKPGDIVRVKQGYSSLFRNSLTAYVGKIGELKRVGEFCFIISEEPNMSEINFFPQHQLPQQQQQQLPQQDSQHGFSGRSQHNPSTSSFQGPFGDHGQLPMRGNTGGH</sequence>
<dbReference type="Gene3D" id="2.40.50.140">
    <property type="entry name" value="Nucleic acid-binding proteins"/>
    <property type="match status" value="1"/>
</dbReference>
<dbReference type="InterPro" id="IPR012340">
    <property type="entry name" value="NA-bd_OB-fold"/>
</dbReference>
<dbReference type="OrthoDB" id="295715at2759"/>
<evidence type="ECO:0000256" key="2">
    <source>
        <dbReference type="SAM" id="MobiDB-lite"/>
    </source>
</evidence>
<dbReference type="PANTHER" id="PTHR13356">
    <property type="entry name" value="OB FOLD NUCLEIC ACID BINDING PROTEIN-RELATED"/>
    <property type="match status" value="1"/>
</dbReference>
<keyword evidence="1" id="KW-0238">DNA-binding</keyword>
<dbReference type="GO" id="GO:0005694">
    <property type="term" value="C:chromosome"/>
    <property type="evidence" value="ECO:0007669"/>
    <property type="project" value="UniProtKB-ARBA"/>
</dbReference>
<dbReference type="GO" id="GO:0044818">
    <property type="term" value="P:mitotic G2/M transition checkpoint"/>
    <property type="evidence" value="ECO:0007669"/>
    <property type="project" value="TreeGrafter"/>
</dbReference>
<dbReference type="GO" id="GO:0000724">
    <property type="term" value="P:double-strand break repair via homologous recombination"/>
    <property type="evidence" value="ECO:0007669"/>
    <property type="project" value="TreeGrafter"/>
</dbReference>
<dbReference type="EMBL" id="MTYJ01000048">
    <property type="protein sequence ID" value="OQV18527.1"/>
    <property type="molecule type" value="Genomic_DNA"/>
</dbReference>
<accession>A0A1W0WTP9</accession>
<dbReference type="SUPFAM" id="SSF50249">
    <property type="entry name" value="Nucleic acid-binding proteins"/>
    <property type="match status" value="1"/>
</dbReference>
<dbReference type="FunFam" id="2.40.50.140:FF:000072">
    <property type="entry name" value="SOSS complex subunit B2"/>
    <property type="match status" value="1"/>
</dbReference>
<dbReference type="AlphaFoldDB" id="A0A1W0WTP9"/>
<keyword evidence="4" id="KW-1185">Reference proteome</keyword>